<keyword evidence="2 6" id="KW-0328">Glycosyltransferase</keyword>
<protein>
    <recommendedName>
        <fullName evidence="6">Alpha-1,4-glucan:maltose-1-phosphate maltosyltransferase</fullName>
        <shortName evidence="6">GMPMT</shortName>
        <ecNumber evidence="6">2.4.99.16</ecNumber>
    </recommendedName>
    <alternativeName>
        <fullName evidence="6">(1-&gt;4)-alpha-D-glucan:maltose-1-phosphate alpha-D-maltosyltransferase</fullName>
    </alternativeName>
</protein>
<accession>A0A660LG46</accession>
<feature type="site" description="Transition state stabilizer" evidence="6">
    <location>
        <position position="471"/>
    </location>
</feature>
<comment type="function">
    <text evidence="6">Maltosyltransferase that uses maltose 1-phosphate (M1P) as the sugar donor to elongate linear or branched alpha-(1-&gt;4)-glucans. Is involved in a branched alpha-glucan biosynthetic pathway from trehalose, together with TreS, Mak and GlgB.</text>
</comment>
<dbReference type="InterPro" id="IPR006047">
    <property type="entry name" value="GH13_cat_dom"/>
</dbReference>
<dbReference type="EC" id="2.4.99.16" evidence="6"/>
<sequence>MPAPKRSERPRRIRIAKPAPVLDNGRYAVKRTVGDTVAVSADIFRDGHEKLKAVVKYKAPGGRRWLEAELRAVDAHISGVRWAGEFTVETPGTWQWTVEAWTDRWATWHDELRRKVDADLDEDLTSELSEGVIFLKRALERAKDQDSKGSIEWAIGVLESDAEINHKFDVALGPELFQAMELSQEREGAASLEKPVTVEVDRVRARFSAWYELFPRSWGGLKGVEEQVPAIADLGFDVLYLLPFHPIGVNKRKGRNNSLTAGPDDPGSPYAIGGKEGGHFAVHPELGTEQDVRDLTATAHKHGMDVALDIALNASADHPWLTEHPEWFQQRPDGTLKYAENPPKRYQDIYNFNWDTDDWQGLWNAWRDVFLHWVDCGIKVYRVDNPHTKPFAFWEWIIKEVHKVDRDVIFLSEAFTRRAVMRELAKLGFTQGYTYFTWKNSRHEMVEYFNELAWGEEKEYFRPNFFPVTPDILHAYLQHGGPPAFVTRLVLAGTLAPSYGIYSGYEHFENVPVKEGSEEYLNSEKYEIKERKLDGPLLPMMRRLNAIRQENVALQHLSNVAWLDAQNDNLLAYAKQEPGNTVITVTNLDPHNAQSGLVTVPAVLGLPPVFVVEDQFTGNHYDWRIGPNYVELDPHVVGKQFHVFKVL</sequence>
<reference evidence="9 10" key="1">
    <citation type="submission" date="2018-10" db="EMBL/GenBank/DDBJ databases">
        <title>Genomic Encyclopedia of Archaeal and Bacterial Type Strains, Phase II (KMG-II): from individual species to whole genera.</title>
        <authorList>
            <person name="Goeker M."/>
        </authorList>
    </citation>
    <scope>NUCLEOTIDE SEQUENCE [LARGE SCALE GENOMIC DNA]</scope>
    <source>
        <strain evidence="9 10">DSM 14954</strain>
    </source>
</reference>
<dbReference type="InterPro" id="IPR049171">
    <property type="entry name" value="GLGE_C"/>
</dbReference>
<dbReference type="PANTHER" id="PTHR47786">
    <property type="entry name" value="ALPHA-1,4-GLUCAN:MALTOSE-1-PHOSPHATE MALTOSYLTRANSFERASE"/>
    <property type="match status" value="1"/>
</dbReference>
<evidence type="ECO:0000256" key="7">
    <source>
        <dbReference type="SAM" id="MobiDB-lite"/>
    </source>
</evidence>
<dbReference type="SUPFAM" id="SSF51445">
    <property type="entry name" value="(Trans)glycosidases"/>
    <property type="match status" value="1"/>
</dbReference>
<dbReference type="Gene3D" id="2.60.40.1180">
    <property type="entry name" value="Golgi alpha-mannosidase II"/>
    <property type="match status" value="1"/>
</dbReference>
<evidence type="ECO:0000259" key="8">
    <source>
        <dbReference type="SMART" id="SM00642"/>
    </source>
</evidence>
<feature type="region of interest" description="Disordered" evidence="7">
    <location>
        <begin position="252"/>
        <end position="273"/>
    </location>
</feature>
<dbReference type="EMBL" id="RBIL01000001">
    <property type="protein sequence ID" value="RKQ93155.1"/>
    <property type="molecule type" value="Genomic_DNA"/>
</dbReference>
<evidence type="ECO:0000256" key="4">
    <source>
        <dbReference type="ARBA" id="ARBA00023277"/>
    </source>
</evidence>
<evidence type="ECO:0000256" key="1">
    <source>
        <dbReference type="ARBA" id="ARBA00011738"/>
    </source>
</evidence>
<dbReference type="Pfam" id="PF11896">
    <property type="entry name" value="GlgE_dom_N_S"/>
    <property type="match status" value="1"/>
</dbReference>
<dbReference type="Gene3D" id="2.60.40.10">
    <property type="entry name" value="Immunoglobulins"/>
    <property type="match status" value="1"/>
</dbReference>
<dbReference type="InterPro" id="IPR013783">
    <property type="entry name" value="Ig-like_fold"/>
</dbReference>
<evidence type="ECO:0000313" key="9">
    <source>
        <dbReference type="EMBL" id="RKQ93155.1"/>
    </source>
</evidence>
<keyword evidence="3 6" id="KW-0808">Transferase</keyword>
<feature type="active site" description="Proton donor" evidence="6">
    <location>
        <position position="413"/>
    </location>
</feature>
<dbReference type="SMART" id="SM00642">
    <property type="entry name" value="Aamy"/>
    <property type="match status" value="1"/>
</dbReference>
<dbReference type="InterPro" id="IPR013780">
    <property type="entry name" value="Glyco_hydro_b"/>
</dbReference>
<feature type="domain" description="Glycosyl hydrolase family 13 catalytic" evidence="8">
    <location>
        <begin position="208"/>
        <end position="548"/>
    </location>
</feature>
<comment type="caution">
    <text evidence="6">Lacks conserved residue(s) required for the propagation of feature annotation.</text>
</comment>
<dbReference type="InterPro" id="IPR026585">
    <property type="entry name" value="GlgE"/>
</dbReference>
<dbReference type="GO" id="GO:0030979">
    <property type="term" value="P:alpha-glucan biosynthetic process"/>
    <property type="evidence" value="ECO:0007669"/>
    <property type="project" value="UniProtKB-UniRule"/>
</dbReference>
<comment type="catalytic activity">
    <reaction evidence="5 6">
        <text>alpha-maltose 1-phosphate + [(1-&gt;4)-alpha-D-glucosyl](n) = [(1-&gt;4)-alpha-D-glucosyl](n+2) + phosphate</text>
        <dbReference type="Rhea" id="RHEA:42692"/>
        <dbReference type="Rhea" id="RHEA-COMP:9584"/>
        <dbReference type="Rhea" id="RHEA-COMP:10183"/>
        <dbReference type="ChEBI" id="CHEBI:15444"/>
        <dbReference type="ChEBI" id="CHEBI:43474"/>
        <dbReference type="ChEBI" id="CHEBI:63576"/>
        <dbReference type="EC" id="2.4.99.16"/>
    </reaction>
</comment>
<gene>
    <name evidence="6" type="primary">glgE</name>
    <name evidence="9" type="ORF">C8N24_3015</name>
</gene>
<evidence type="ECO:0000256" key="6">
    <source>
        <dbReference type="HAMAP-Rule" id="MF_02124"/>
    </source>
</evidence>
<proteinExistence type="inferred from homology"/>
<dbReference type="Gene3D" id="1.20.58.80">
    <property type="entry name" value="Phosphotransferase system, lactose/cellobiose-type IIA subunit"/>
    <property type="match status" value="1"/>
</dbReference>
<evidence type="ECO:0000256" key="2">
    <source>
        <dbReference type="ARBA" id="ARBA00022676"/>
    </source>
</evidence>
<dbReference type="Pfam" id="PF21702">
    <property type="entry name" value="GLGE_C"/>
    <property type="match status" value="1"/>
</dbReference>
<dbReference type="InterPro" id="IPR021828">
    <property type="entry name" value="GlgE_dom_N/S"/>
</dbReference>
<feature type="binding site" evidence="6">
    <location>
        <position position="385"/>
    </location>
    <ligand>
        <name>alpha-maltose 1-phosphate</name>
        <dbReference type="ChEBI" id="CHEBI:63576"/>
    </ligand>
</feature>
<comment type="similarity">
    <text evidence="6">Belongs to the glycosyl hydrolase 13 family. GlgE subfamily.</text>
</comment>
<comment type="caution">
    <text evidence="9">The sequence shown here is derived from an EMBL/GenBank/DDBJ whole genome shotgun (WGS) entry which is preliminary data.</text>
</comment>
<dbReference type="AlphaFoldDB" id="A0A660LG46"/>
<organism evidence="9 10">
    <name type="scientific">Solirubrobacter pauli</name>
    <dbReference type="NCBI Taxonomy" id="166793"/>
    <lineage>
        <taxon>Bacteria</taxon>
        <taxon>Bacillati</taxon>
        <taxon>Actinomycetota</taxon>
        <taxon>Thermoleophilia</taxon>
        <taxon>Solirubrobacterales</taxon>
        <taxon>Solirubrobacteraceae</taxon>
        <taxon>Solirubrobacter</taxon>
    </lineage>
</organism>
<comment type="subunit">
    <text evidence="1 6">Homodimer.</text>
</comment>
<keyword evidence="4 6" id="KW-0119">Carbohydrate metabolism</keyword>
<dbReference type="PANTHER" id="PTHR47786:SF2">
    <property type="entry name" value="GLYCOSYL HYDROLASE FAMILY 13 CATALYTIC DOMAIN-CONTAINING PROTEIN"/>
    <property type="match status" value="1"/>
</dbReference>
<feature type="binding site" evidence="6">
    <location>
        <position position="253"/>
    </location>
    <ligand>
        <name>alpha-maltose 1-phosphate</name>
        <dbReference type="ChEBI" id="CHEBI:63576"/>
    </ligand>
</feature>
<feature type="binding site" evidence="6">
    <location>
        <position position="348"/>
    </location>
    <ligand>
        <name>alpha-maltose 1-phosphate</name>
        <dbReference type="ChEBI" id="CHEBI:63576"/>
    </ligand>
</feature>
<dbReference type="Gene3D" id="3.20.20.80">
    <property type="entry name" value="Glycosidases"/>
    <property type="match status" value="1"/>
</dbReference>
<dbReference type="Proteomes" id="UP000278962">
    <property type="component" value="Unassembled WGS sequence"/>
</dbReference>
<dbReference type="GO" id="GO:0004553">
    <property type="term" value="F:hydrolase activity, hydrolyzing O-glycosyl compounds"/>
    <property type="evidence" value="ECO:0007669"/>
    <property type="project" value="InterPro"/>
</dbReference>
<dbReference type="GO" id="GO:0016758">
    <property type="term" value="F:hexosyltransferase activity"/>
    <property type="evidence" value="ECO:0007669"/>
    <property type="project" value="UniProtKB-UniRule"/>
</dbReference>
<dbReference type="HAMAP" id="MF_02124">
    <property type="entry name" value="GlgE"/>
    <property type="match status" value="1"/>
</dbReference>
<feature type="active site" description="Nucleophile" evidence="6">
    <location>
        <position position="384"/>
    </location>
</feature>
<feature type="binding site" evidence="6">
    <location>
        <begin position="525"/>
        <end position="526"/>
    </location>
    <ligand>
        <name>alpha-maltose 1-phosphate</name>
        <dbReference type="ChEBI" id="CHEBI:63576"/>
    </ligand>
</feature>
<evidence type="ECO:0000256" key="5">
    <source>
        <dbReference type="ARBA" id="ARBA00048735"/>
    </source>
</evidence>
<evidence type="ECO:0000256" key="3">
    <source>
        <dbReference type="ARBA" id="ARBA00022679"/>
    </source>
</evidence>
<dbReference type="RefSeq" id="WP_170179108.1">
    <property type="nucleotide sequence ID" value="NZ_RBIL01000001.1"/>
</dbReference>
<name>A0A660LG46_9ACTN</name>
<keyword evidence="10" id="KW-1185">Reference proteome</keyword>
<evidence type="ECO:0000313" key="10">
    <source>
        <dbReference type="Proteomes" id="UP000278962"/>
    </source>
</evidence>
<dbReference type="Pfam" id="PF00128">
    <property type="entry name" value="Alpha-amylase"/>
    <property type="match status" value="1"/>
</dbReference>
<dbReference type="InterPro" id="IPR017853">
    <property type="entry name" value="GH"/>
</dbReference>